<feature type="transmembrane region" description="Helical" evidence="1">
    <location>
        <begin position="68"/>
        <end position="84"/>
    </location>
</feature>
<keyword evidence="1" id="KW-0472">Membrane</keyword>
<dbReference type="EMBL" id="JACCJC010000053">
    <property type="protein sequence ID" value="KAF6231875.1"/>
    <property type="molecule type" value="Genomic_DNA"/>
</dbReference>
<keyword evidence="1" id="KW-0812">Transmembrane</keyword>
<evidence type="ECO:0000313" key="3">
    <source>
        <dbReference type="Proteomes" id="UP000578531"/>
    </source>
</evidence>
<comment type="caution">
    <text evidence="2">The sequence shown here is derived from an EMBL/GenBank/DDBJ whole genome shotgun (WGS) entry which is preliminary data.</text>
</comment>
<keyword evidence="3" id="KW-1185">Reference proteome</keyword>
<keyword evidence="1" id="KW-1133">Transmembrane helix</keyword>
<dbReference type="Proteomes" id="UP000578531">
    <property type="component" value="Unassembled WGS sequence"/>
</dbReference>
<accession>A0A8H6FNQ1</accession>
<feature type="transmembrane region" description="Helical" evidence="1">
    <location>
        <begin position="35"/>
        <end position="56"/>
    </location>
</feature>
<reference evidence="2 3" key="1">
    <citation type="journal article" date="2020" name="Genomics">
        <title>Complete, high-quality genomes from long-read metagenomic sequencing of two wolf lichen thalli reveals enigmatic genome architecture.</title>
        <authorList>
            <person name="McKenzie S.K."/>
            <person name="Walston R.F."/>
            <person name="Allen J.L."/>
        </authorList>
    </citation>
    <scope>NUCLEOTIDE SEQUENCE [LARGE SCALE GENOMIC DNA]</scope>
    <source>
        <strain evidence="2">WasteWater2</strain>
    </source>
</reference>
<sequence>MTGDRQGKRYTAVLGGGYLGRHGSKVEPNSGTPFAAHYLMAAGLGFGIMGFLASQLGGTGGREASQKIFAPAVMSILSGLWFLYDRFRREQST</sequence>
<dbReference type="AlphaFoldDB" id="A0A8H6FNQ1"/>
<proteinExistence type="predicted"/>
<dbReference type="GeneID" id="59291606"/>
<protein>
    <submittedName>
        <fullName evidence="2">Uncharacterized protein</fullName>
    </submittedName>
</protein>
<gene>
    <name evidence="2" type="ORF">HO173_009958</name>
</gene>
<name>A0A8H6FNQ1_9LECA</name>
<organism evidence="2 3">
    <name type="scientific">Letharia columbiana</name>
    <dbReference type="NCBI Taxonomy" id="112416"/>
    <lineage>
        <taxon>Eukaryota</taxon>
        <taxon>Fungi</taxon>
        <taxon>Dikarya</taxon>
        <taxon>Ascomycota</taxon>
        <taxon>Pezizomycotina</taxon>
        <taxon>Lecanoromycetes</taxon>
        <taxon>OSLEUM clade</taxon>
        <taxon>Lecanoromycetidae</taxon>
        <taxon>Lecanorales</taxon>
        <taxon>Lecanorineae</taxon>
        <taxon>Parmeliaceae</taxon>
        <taxon>Letharia</taxon>
    </lineage>
</organism>
<dbReference type="RefSeq" id="XP_037161307.1">
    <property type="nucleotide sequence ID" value="XM_037311845.1"/>
</dbReference>
<evidence type="ECO:0000256" key="1">
    <source>
        <dbReference type="SAM" id="Phobius"/>
    </source>
</evidence>
<evidence type="ECO:0000313" key="2">
    <source>
        <dbReference type="EMBL" id="KAF6231875.1"/>
    </source>
</evidence>